<comment type="caution">
    <text evidence="1">The sequence shown here is derived from an EMBL/GenBank/DDBJ whole genome shotgun (WGS) entry which is preliminary data.</text>
</comment>
<dbReference type="Proteomes" id="UP000831701">
    <property type="component" value="Chromosome 17"/>
</dbReference>
<proteinExistence type="predicted"/>
<evidence type="ECO:0000313" key="1">
    <source>
        <dbReference type="EMBL" id="KAI3359999.1"/>
    </source>
</evidence>
<evidence type="ECO:0000313" key="2">
    <source>
        <dbReference type="Proteomes" id="UP000831701"/>
    </source>
</evidence>
<gene>
    <name evidence="1" type="ORF">L3Q82_014332</name>
</gene>
<organism evidence="1 2">
    <name type="scientific">Scortum barcoo</name>
    <name type="common">barcoo grunter</name>
    <dbReference type="NCBI Taxonomy" id="214431"/>
    <lineage>
        <taxon>Eukaryota</taxon>
        <taxon>Metazoa</taxon>
        <taxon>Chordata</taxon>
        <taxon>Craniata</taxon>
        <taxon>Vertebrata</taxon>
        <taxon>Euteleostomi</taxon>
        <taxon>Actinopterygii</taxon>
        <taxon>Neopterygii</taxon>
        <taxon>Teleostei</taxon>
        <taxon>Neoteleostei</taxon>
        <taxon>Acanthomorphata</taxon>
        <taxon>Eupercaria</taxon>
        <taxon>Centrarchiformes</taxon>
        <taxon>Terapontoidei</taxon>
        <taxon>Terapontidae</taxon>
        <taxon>Scortum</taxon>
    </lineage>
</organism>
<name>A0ACB8VWX4_9TELE</name>
<reference evidence="1" key="1">
    <citation type="submission" date="2022-04" db="EMBL/GenBank/DDBJ databases">
        <title>Jade perch genome.</title>
        <authorList>
            <person name="Chao B."/>
        </authorList>
    </citation>
    <scope>NUCLEOTIDE SEQUENCE</scope>
    <source>
        <strain evidence="1">CB-2022</strain>
    </source>
</reference>
<protein>
    <submittedName>
        <fullName evidence="1">Uncharacterized protein</fullName>
    </submittedName>
</protein>
<keyword evidence="2" id="KW-1185">Reference proteome</keyword>
<sequence>MTSTNMFQGLDSSAKPSSRVLQPPGGGSSNLFGGYEEDSSASRRPHKMASKVFAPPEEPQSVPKRSNPPGGKSSGIFGEPEAPAQPQRPIPPGGPTSNIFGPAESAPVQSPSRSHPNKPKDNLSVGPEPESPAANMMELQIDEVVYQDDYGSGSVMSERVSGLANSIYREFERLIRSYDEEVVKELMPLVVNVLENLDAVLTANQEHEVELELLKEDNEQLITQYEREKALRKQAEEKFIEFEDALEAEKKDLQVQVEFLELQGKQLELKTKNYSDQITRLEERESDMKKEYNALHQRHTEMIQTYVEHIERSKMQQAGSNSQSEGPGCGRTKAERPPSLSLYPSGEGMVRGGLGGARMMPGKDIWQVSELGQSTYCSAYQEDGSESDSVAATPSSTGSKSNTPTSSVPSATVTPINESFLPDSEFDGMRAGNRRKNAKRLSRNMEVQVSQETRNVSIGMGSSDEWSEFQEIIDSTPELDMCMDPRVYGGGNSPSQGIVNEAFGINTDSLYHEIKDAKSDIIGDVDAGAELLGMGKEVENLLTENKQLLETKNALNIVKNDLIAKVDELSGEQEVLREELEAVRQSKNKVDARVKELEEELKRLRAEALGASRDSKDEGGDDFSSPMQDGDMTMTQRRRFTRVEMARVLMERNQYKERLMELQEAVRWTEMIRASRESPPIQEKKKSTIWQFFARLFSSSSSPPPVKRPYYSVNIHYKSPSPAGFSQRRSHTMCQISTSNRTLEFFPEELASNGVASLLSDSALLARREQRGVSSTAGRFASTCAAMTMTSCRPVAGVCHLASNSEVTHKLQAANEKEDNRMKNVPVPVYCRPLVEKDPNRKLWCAAGVDLSGWKAISQESVPAKALSGSSDPLQAEEDGNGKKSSHSSPEKRKSKELQETDTMNSRVWILTSTHSASKVVIIDANQPGSLVDQFNVCNAHVLCISSVPAASESDYPAGEIVLDPGDGGAGGGEDTGSVEGMLAGITLVGCATNCSVARSNCSSRTDTPIMDKGQAPTPTAPPMNGKIHPAQSAEEATEATEVPESTASHTELGPPGPFTEHVFTDPQPRPADSSDRSGGQSKEETSQPPESEDGGEDAKNYTSVAPTMWLGAQNGWLYVHSAVGNWKKCLHSIKLKDSVLSLVHVKGRVLVALADGTLAIFHRSEDGQWDFSNYHLMDLGRPHHSIRCMAVVHDKVWCGYKNKIHVIQPKSMQIEKSFDAHPRRESQVRQLAWIGDGVWVSIRLDSTLRLYHAHTHHQHLQDVDIEPYVSKMLGTGKLGFSFVRITALLIGGNRLWVGTGNGVIISIPLTETNKVSPTSSSGVIHVYSDDGSEKSSGSFIPYCSMAQAQLCFHGHRDAVKFFVSVPGNVLATLNGSVLDSPSEGQGSTAPQETEAQSVQNVLVLSGGEGYIDFRIGDGEDDVEEEGENGGASQMKPALCKAERSHIIVWQVSYIPE</sequence>
<accession>A0ACB8VWX4</accession>
<dbReference type="EMBL" id="CM041547">
    <property type="protein sequence ID" value="KAI3359999.1"/>
    <property type="molecule type" value="Genomic_DNA"/>
</dbReference>